<dbReference type="Proteomes" id="UP001454036">
    <property type="component" value="Unassembled WGS sequence"/>
</dbReference>
<comment type="caution">
    <text evidence="2">The sequence shown here is derived from an EMBL/GenBank/DDBJ whole genome shotgun (WGS) entry which is preliminary data.</text>
</comment>
<feature type="compositionally biased region" description="Polar residues" evidence="1">
    <location>
        <begin position="1"/>
        <end position="13"/>
    </location>
</feature>
<protein>
    <submittedName>
        <fullName evidence="2">Uncharacterized protein</fullName>
    </submittedName>
</protein>
<evidence type="ECO:0000256" key="1">
    <source>
        <dbReference type="SAM" id="MobiDB-lite"/>
    </source>
</evidence>
<reference evidence="2 3" key="1">
    <citation type="submission" date="2024-01" db="EMBL/GenBank/DDBJ databases">
        <title>The complete chloroplast genome sequence of Lithospermum erythrorhizon: insights into the phylogenetic relationship among Boraginaceae species and the maternal lineages of purple gromwells.</title>
        <authorList>
            <person name="Okada T."/>
            <person name="Watanabe K."/>
        </authorList>
    </citation>
    <scope>NUCLEOTIDE SEQUENCE [LARGE SCALE GENOMIC DNA]</scope>
</reference>
<dbReference type="PANTHER" id="PTHR35118:SF3">
    <property type="entry name" value="PROTEIN KINASE SUPERFAMILY PROTEIN"/>
    <property type="match status" value="1"/>
</dbReference>
<evidence type="ECO:0000313" key="3">
    <source>
        <dbReference type="Proteomes" id="UP001454036"/>
    </source>
</evidence>
<organism evidence="2 3">
    <name type="scientific">Lithospermum erythrorhizon</name>
    <name type="common">Purple gromwell</name>
    <name type="synonym">Lithospermum officinale var. erythrorhizon</name>
    <dbReference type="NCBI Taxonomy" id="34254"/>
    <lineage>
        <taxon>Eukaryota</taxon>
        <taxon>Viridiplantae</taxon>
        <taxon>Streptophyta</taxon>
        <taxon>Embryophyta</taxon>
        <taxon>Tracheophyta</taxon>
        <taxon>Spermatophyta</taxon>
        <taxon>Magnoliopsida</taxon>
        <taxon>eudicotyledons</taxon>
        <taxon>Gunneridae</taxon>
        <taxon>Pentapetalae</taxon>
        <taxon>asterids</taxon>
        <taxon>lamiids</taxon>
        <taxon>Boraginales</taxon>
        <taxon>Boraginaceae</taxon>
        <taxon>Boraginoideae</taxon>
        <taxon>Lithospermeae</taxon>
        <taxon>Lithospermum</taxon>
    </lineage>
</organism>
<dbReference type="InterPro" id="IPR011009">
    <property type="entry name" value="Kinase-like_dom_sf"/>
</dbReference>
<feature type="compositionally biased region" description="Low complexity" evidence="1">
    <location>
        <begin position="14"/>
        <end position="28"/>
    </location>
</feature>
<dbReference type="SUPFAM" id="SSF56112">
    <property type="entry name" value="Protein kinase-like (PK-like)"/>
    <property type="match status" value="1"/>
</dbReference>
<dbReference type="EMBL" id="BAABME010001625">
    <property type="protein sequence ID" value="GAA0150628.1"/>
    <property type="molecule type" value="Genomic_DNA"/>
</dbReference>
<dbReference type="PANTHER" id="PTHR35118">
    <property type="entry name" value="KINASE FAMILY PROTEIN"/>
    <property type="match status" value="1"/>
</dbReference>
<feature type="region of interest" description="Disordered" evidence="1">
    <location>
        <begin position="1"/>
        <end position="30"/>
    </location>
</feature>
<keyword evidence="3" id="KW-1185">Reference proteome</keyword>
<proteinExistence type="predicted"/>
<evidence type="ECO:0000313" key="2">
    <source>
        <dbReference type="EMBL" id="GAA0150628.1"/>
    </source>
</evidence>
<dbReference type="AlphaFoldDB" id="A0AAV3PHM8"/>
<gene>
    <name evidence="2" type="ORF">LIER_09527</name>
</gene>
<dbReference type="Gene3D" id="1.10.510.10">
    <property type="entry name" value="Transferase(Phosphotransferase) domain 1"/>
    <property type="match status" value="1"/>
</dbReference>
<name>A0AAV3PHM8_LITER</name>
<sequence length="703" mass="79087">MCVRSTGLSPSQESVESGTKKSSISSGGRAQDPKEFLRRFVDSQILTTHLENWYEDLIETSGHKPPAFEVSFELIDIQKFDYALEGIPFQQLIRMPSDVFASTTNTLDATTYLALEDFLHASTKGLWEAFWAEDEQIPFYISSLNNANLRFYQAEQAIAKGKLGGLCATAIMLKNPRHPQGEWDDVLELVLMRKDIGRHASKENDHQPSLSIIGEALFFALRVLLARNLSRSNIPDSMNSVFVLLVDSQHGGVMKVDGDVRKLAFDLDNVYQCAADWIKDYSIISISPMDRIWNKLGNANWGDIGALQVLYATFNSIRQYAGVPKNSIEDLAADHSSRLQARRIERQMGDSRVNGSGLFRFQQRGTSPEIVEVQEEAIRVESEKSIKLDVGSILYIEDSHWQKGYQIDDVLDDGKIPYYIASSVDDPRKPLFLYVGSLPSQLEPAWEDMELWYQVQRQTKVLSLMKQKGLYSKYLPQLSDSGRILHPGQCRRPSSGGNCDHVWCGTQILVTTPVGRTVADMVRNGDFGTKEAIRCCHDCLSALSSAASAGIRHGDIRPESIIYVTSGVGQHYFLLIGWGHAILEERDRPVLNLHFSSTSALEEGKLCSASDAESLVYMLYFFAGGDFHDLDSVEGALKWRENSWSKRLIQQKLGDISAILKAFADYVDSLCRTPYPMDYEIWLKRLKRHINEEDYGKAIDNSS</sequence>
<accession>A0AAV3PHM8</accession>